<dbReference type="InterPro" id="IPR021701">
    <property type="entry name" value="DUF3284"/>
</dbReference>
<evidence type="ECO:0000313" key="1">
    <source>
        <dbReference type="EMBL" id="SJZ40679.1"/>
    </source>
</evidence>
<dbReference type="OrthoDB" id="2361512at2"/>
<gene>
    <name evidence="1" type="ORF">SAMN02745116_00209</name>
</gene>
<proteinExistence type="predicted"/>
<reference evidence="1 2" key="1">
    <citation type="submission" date="2017-02" db="EMBL/GenBank/DDBJ databases">
        <authorList>
            <person name="Peterson S.W."/>
        </authorList>
    </citation>
    <scope>NUCLEOTIDE SEQUENCE [LARGE SCALE GENOMIC DNA]</scope>
    <source>
        <strain evidence="1 2">ATCC BAA-1030</strain>
    </source>
</reference>
<dbReference type="Proteomes" id="UP000190328">
    <property type="component" value="Unassembled WGS sequence"/>
</dbReference>
<dbReference type="EMBL" id="FUXI01000002">
    <property type="protein sequence ID" value="SJZ40679.1"/>
    <property type="molecule type" value="Genomic_DNA"/>
</dbReference>
<accession>A0A1T4KE47</accession>
<dbReference type="AlphaFoldDB" id="A0A1T4KE47"/>
<organism evidence="1 2">
    <name type="scientific">Pilibacter termitis</name>
    <dbReference type="NCBI Taxonomy" id="263852"/>
    <lineage>
        <taxon>Bacteria</taxon>
        <taxon>Bacillati</taxon>
        <taxon>Bacillota</taxon>
        <taxon>Bacilli</taxon>
        <taxon>Lactobacillales</taxon>
        <taxon>Enterococcaceae</taxon>
        <taxon>Pilibacter</taxon>
    </lineage>
</organism>
<keyword evidence="2" id="KW-1185">Reference proteome</keyword>
<evidence type="ECO:0008006" key="3">
    <source>
        <dbReference type="Google" id="ProtNLM"/>
    </source>
</evidence>
<sequence length="139" mass="16018">MKITRVVNAPSAFIYGKIVDSSLFDIRKQTGKSLNQKQLANFEYVKTFNKHQSAKIRITDVKENETYAFETSNTRNHFTTIYTIRSLDETKCEVTLEEKMVSHGVLQSANDMIFSVVLGWLKKKQIRVMLDAMAKEYQG</sequence>
<dbReference type="Pfam" id="PF11687">
    <property type="entry name" value="DUF3284"/>
    <property type="match status" value="1"/>
</dbReference>
<name>A0A1T4KE47_9ENTE</name>
<dbReference type="RefSeq" id="WP_078806187.1">
    <property type="nucleotide sequence ID" value="NZ_FUXI01000002.1"/>
</dbReference>
<evidence type="ECO:0000313" key="2">
    <source>
        <dbReference type="Proteomes" id="UP000190328"/>
    </source>
</evidence>
<protein>
    <recommendedName>
        <fullName evidence="3">Polyketide cyclase / dehydrase and lipid transport</fullName>
    </recommendedName>
</protein>
<dbReference type="STRING" id="263852.SAMN02745116_00209"/>